<name>F2IZH8_POLGS</name>
<dbReference type="STRING" id="991905.SL003B_0162"/>
<dbReference type="AlphaFoldDB" id="F2IZH8"/>
<reference evidence="2 3" key="1">
    <citation type="journal article" date="2011" name="J. Bacteriol.">
        <title>Complete genome sequence of Polymorphum gilvum SL003B-26A1T, a crude oil-degrading bacterium from oil-polluted saline soil.</title>
        <authorList>
            <person name="Li S.G."/>
            <person name="Tang Y.Q."/>
            <person name="Nie Y."/>
            <person name="Cai M."/>
            <person name="Wu X.L."/>
        </authorList>
    </citation>
    <scope>NUCLEOTIDE SEQUENCE [LARGE SCALE GENOMIC DNA]</scope>
    <source>
        <strain evidence="3">LMG 25793 / CGMCC 1.9160 / SL003B-26A1</strain>
    </source>
</reference>
<sequence length="135" mass="14473">MQEETKKSFDFAAELIRQVLTLSTAVITLTISASNYIFKEAPAEARYLMILAWGLFLAAILFGLLGLMSLTGNLEHPGTENGAPKTPTIYNPASRVLIGASLVGFFAAILVSILFGYAANFCPPATRGCLCRALL</sequence>
<evidence type="ECO:0000313" key="2">
    <source>
        <dbReference type="EMBL" id="ADZ68601.1"/>
    </source>
</evidence>
<evidence type="ECO:0000256" key="1">
    <source>
        <dbReference type="SAM" id="Phobius"/>
    </source>
</evidence>
<protein>
    <submittedName>
        <fullName evidence="2">Uncharacterized protein</fullName>
    </submittedName>
</protein>
<dbReference type="EMBL" id="CP002568">
    <property type="protein sequence ID" value="ADZ68601.1"/>
    <property type="molecule type" value="Genomic_DNA"/>
</dbReference>
<dbReference type="OrthoDB" id="8481280at2"/>
<proteinExistence type="predicted"/>
<keyword evidence="1" id="KW-0812">Transmembrane</keyword>
<dbReference type="KEGG" id="pgv:SL003B_0162"/>
<feature type="transmembrane region" description="Helical" evidence="1">
    <location>
        <begin position="15"/>
        <end position="38"/>
    </location>
</feature>
<accession>F2IZH8</accession>
<keyword evidence="1" id="KW-1133">Transmembrane helix</keyword>
<keyword evidence="1" id="KW-0472">Membrane</keyword>
<evidence type="ECO:0000313" key="3">
    <source>
        <dbReference type="Proteomes" id="UP000008130"/>
    </source>
</evidence>
<gene>
    <name evidence="2" type="ordered locus">SL003B_0162</name>
</gene>
<dbReference type="HOGENOM" id="CLU_1883837_0_0_5"/>
<dbReference type="Proteomes" id="UP000008130">
    <property type="component" value="Chromosome"/>
</dbReference>
<dbReference type="RefSeq" id="WP_013650925.1">
    <property type="nucleotide sequence ID" value="NC_015259.1"/>
</dbReference>
<keyword evidence="3" id="KW-1185">Reference proteome</keyword>
<organism evidence="2 3">
    <name type="scientific">Polymorphum gilvum (strain LMG 25793 / CGMCC 1.9160 / SL003B-26A1)</name>
    <dbReference type="NCBI Taxonomy" id="991905"/>
    <lineage>
        <taxon>Bacteria</taxon>
        <taxon>Pseudomonadati</taxon>
        <taxon>Pseudomonadota</taxon>
        <taxon>Alphaproteobacteria</taxon>
        <taxon>Rhodobacterales</taxon>
        <taxon>Paracoccaceae</taxon>
        <taxon>Polymorphum</taxon>
    </lineage>
</organism>
<feature type="transmembrane region" description="Helical" evidence="1">
    <location>
        <begin position="96"/>
        <end position="117"/>
    </location>
</feature>
<feature type="transmembrane region" description="Helical" evidence="1">
    <location>
        <begin position="50"/>
        <end position="70"/>
    </location>
</feature>